<dbReference type="Pfam" id="PF02518">
    <property type="entry name" value="HATPase_c"/>
    <property type="match status" value="1"/>
</dbReference>
<evidence type="ECO:0000256" key="14">
    <source>
        <dbReference type="SAM" id="Phobius"/>
    </source>
</evidence>
<dbReference type="AlphaFoldDB" id="A0A4Q0VA47"/>
<evidence type="ECO:0000259" key="15">
    <source>
        <dbReference type="PROSITE" id="PS50109"/>
    </source>
</evidence>
<dbReference type="SMART" id="SM00388">
    <property type="entry name" value="HisKA"/>
    <property type="match status" value="1"/>
</dbReference>
<protein>
    <recommendedName>
        <fullName evidence="3">histidine kinase</fullName>
        <ecNumber evidence="3">2.7.13.3</ecNumber>
    </recommendedName>
</protein>
<dbReference type="CDD" id="cd00075">
    <property type="entry name" value="HATPase"/>
    <property type="match status" value="1"/>
</dbReference>
<dbReference type="PROSITE" id="PS50109">
    <property type="entry name" value="HIS_KIN"/>
    <property type="match status" value="1"/>
</dbReference>
<evidence type="ECO:0000256" key="9">
    <source>
        <dbReference type="ARBA" id="ARBA00022777"/>
    </source>
</evidence>
<feature type="transmembrane region" description="Helical" evidence="14">
    <location>
        <begin position="21"/>
        <end position="42"/>
    </location>
</feature>
<sequence length="493" mass="57819">MGSRIQIYRRSVTMKIKNWITVSYITVMLIPILTAIMLFSWIKNYNRKTEMEDYIKNMQTFEKYDELLNNESLFSYATKKLNIIDEKDKDSMRIELYDKNGGKIYSSSSDEYFYPLPKKQLYSNLYEIIHGFRADTLKKPVFKDEDLIGFYEITIMRNNIIKGVNDATIKAIIIFILIFLTVLLCMIKFMNRKFNNPIQMLIKAMKAFPLGEESSIDYKATDEIGELINHFNYMKDEIIEKNNEIEKQQKSKEYMIAAISHDLKTPLTSIRAYAELMNVEGEKNNKYVKGILNKCDYMTNMLQDLLMYTILSSNYNMEFVDVEGEEFFEMLFSGYKELCKKNHINYLSEIKVNRNYKVDVKQMIRLVDNLIANAIIHTEKEKYIYMGAISSQYELPNWVQGDDREKINNFRKDHTVIIVKNQGDEISKENIKRIIEPFYKGDNSRNKRGGTGLGLSIVKLIIEKHGGEINILSSKKRGTLIVCVLKEERNEFL</sequence>
<evidence type="ECO:0000259" key="16">
    <source>
        <dbReference type="PROSITE" id="PS50885"/>
    </source>
</evidence>
<dbReference type="InterPro" id="IPR036890">
    <property type="entry name" value="HATPase_C_sf"/>
</dbReference>
<dbReference type="InterPro" id="IPR050398">
    <property type="entry name" value="HssS/ArlS-like"/>
</dbReference>
<dbReference type="InterPro" id="IPR003661">
    <property type="entry name" value="HisK_dim/P_dom"/>
</dbReference>
<dbReference type="EC" id="2.7.13.3" evidence="3"/>
<dbReference type="GO" id="GO:0005524">
    <property type="term" value="F:ATP binding"/>
    <property type="evidence" value="ECO:0007669"/>
    <property type="project" value="UniProtKB-KW"/>
</dbReference>
<evidence type="ECO:0000256" key="13">
    <source>
        <dbReference type="ARBA" id="ARBA00023136"/>
    </source>
</evidence>
<dbReference type="Gene3D" id="6.10.340.10">
    <property type="match status" value="1"/>
</dbReference>
<dbReference type="Proteomes" id="UP000290921">
    <property type="component" value="Unassembled WGS sequence"/>
</dbReference>
<evidence type="ECO:0000256" key="2">
    <source>
        <dbReference type="ARBA" id="ARBA00004651"/>
    </source>
</evidence>
<evidence type="ECO:0000256" key="12">
    <source>
        <dbReference type="ARBA" id="ARBA00023012"/>
    </source>
</evidence>
<keyword evidence="12" id="KW-0902">Two-component regulatory system</keyword>
<keyword evidence="11 14" id="KW-1133">Transmembrane helix</keyword>
<evidence type="ECO:0000256" key="8">
    <source>
        <dbReference type="ARBA" id="ARBA00022741"/>
    </source>
</evidence>
<dbReference type="InterPro" id="IPR005467">
    <property type="entry name" value="His_kinase_dom"/>
</dbReference>
<dbReference type="InterPro" id="IPR004358">
    <property type="entry name" value="Sig_transdc_His_kin-like_C"/>
</dbReference>
<dbReference type="InterPro" id="IPR036097">
    <property type="entry name" value="HisK_dim/P_sf"/>
</dbReference>
<gene>
    <name evidence="17" type="ORF">DP130_12600</name>
</gene>
<evidence type="ECO:0000313" key="17">
    <source>
        <dbReference type="EMBL" id="RXI45086.1"/>
    </source>
</evidence>
<dbReference type="GO" id="GO:0005886">
    <property type="term" value="C:plasma membrane"/>
    <property type="evidence" value="ECO:0007669"/>
    <property type="project" value="UniProtKB-SubCell"/>
</dbReference>
<dbReference type="SUPFAM" id="SSF55874">
    <property type="entry name" value="ATPase domain of HSP90 chaperone/DNA topoisomerase II/histidine kinase"/>
    <property type="match status" value="1"/>
</dbReference>
<dbReference type="PRINTS" id="PR00344">
    <property type="entry name" value="BCTRLSENSOR"/>
</dbReference>
<evidence type="ECO:0000256" key="6">
    <source>
        <dbReference type="ARBA" id="ARBA00022679"/>
    </source>
</evidence>
<comment type="caution">
    <text evidence="17">The sequence shown here is derived from an EMBL/GenBank/DDBJ whole genome shotgun (WGS) entry which is preliminary data.</text>
</comment>
<dbReference type="Gene3D" id="3.30.565.10">
    <property type="entry name" value="Histidine kinase-like ATPase, C-terminal domain"/>
    <property type="match status" value="1"/>
</dbReference>
<evidence type="ECO:0000256" key="11">
    <source>
        <dbReference type="ARBA" id="ARBA00022989"/>
    </source>
</evidence>
<dbReference type="PROSITE" id="PS50885">
    <property type="entry name" value="HAMP"/>
    <property type="match status" value="1"/>
</dbReference>
<keyword evidence="5" id="KW-0597">Phosphoprotein</keyword>
<dbReference type="Gene3D" id="1.10.287.130">
    <property type="match status" value="1"/>
</dbReference>
<feature type="domain" description="Histidine kinase" evidence="15">
    <location>
        <begin position="258"/>
        <end position="489"/>
    </location>
</feature>
<dbReference type="SUPFAM" id="SSF47384">
    <property type="entry name" value="Homodimeric domain of signal transducing histidine kinase"/>
    <property type="match status" value="1"/>
</dbReference>
<dbReference type="EMBL" id="QMAP01000014">
    <property type="protein sequence ID" value="RXI45086.1"/>
    <property type="molecule type" value="Genomic_DNA"/>
</dbReference>
<dbReference type="CDD" id="cd00082">
    <property type="entry name" value="HisKA"/>
    <property type="match status" value="1"/>
</dbReference>
<evidence type="ECO:0000256" key="4">
    <source>
        <dbReference type="ARBA" id="ARBA00022475"/>
    </source>
</evidence>
<evidence type="ECO:0000256" key="10">
    <source>
        <dbReference type="ARBA" id="ARBA00022840"/>
    </source>
</evidence>
<keyword evidence="13 14" id="KW-0472">Membrane</keyword>
<dbReference type="Pfam" id="PF00512">
    <property type="entry name" value="HisKA"/>
    <property type="match status" value="1"/>
</dbReference>
<keyword evidence="10" id="KW-0067">ATP-binding</keyword>
<organism evidence="17 18">
    <name type="scientific">Clostridium tetani</name>
    <dbReference type="NCBI Taxonomy" id="1513"/>
    <lineage>
        <taxon>Bacteria</taxon>
        <taxon>Bacillati</taxon>
        <taxon>Bacillota</taxon>
        <taxon>Clostridia</taxon>
        <taxon>Eubacteriales</taxon>
        <taxon>Clostridiaceae</taxon>
        <taxon>Clostridium</taxon>
    </lineage>
</organism>
<evidence type="ECO:0000256" key="3">
    <source>
        <dbReference type="ARBA" id="ARBA00012438"/>
    </source>
</evidence>
<evidence type="ECO:0000256" key="5">
    <source>
        <dbReference type="ARBA" id="ARBA00022553"/>
    </source>
</evidence>
<feature type="transmembrane region" description="Helical" evidence="14">
    <location>
        <begin position="167"/>
        <end position="187"/>
    </location>
</feature>
<evidence type="ECO:0000256" key="7">
    <source>
        <dbReference type="ARBA" id="ARBA00022692"/>
    </source>
</evidence>
<keyword evidence="7 14" id="KW-0812">Transmembrane</keyword>
<keyword evidence="6" id="KW-0808">Transferase</keyword>
<keyword evidence="8" id="KW-0547">Nucleotide-binding</keyword>
<dbReference type="CDD" id="cd06225">
    <property type="entry name" value="HAMP"/>
    <property type="match status" value="1"/>
</dbReference>
<feature type="domain" description="HAMP" evidence="16">
    <location>
        <begin position="192"/>
        <end position="243"/>
    </location>
</feature>
<dbReference type="PANTHER" id="PTHR45528:SF1">
    <property type="entry name" value="SENSOR HISTIDINE KINASE CPXA"/>
    <property type="match status" value="1"/>
</dbReference>
<name>A0A4Q0VA47_CLOTA</name>
<evidence type="ECO:0000313" key="18">
    <source>
        <dbReference type="Proteomes" id="UP000290921"/>
    </source>
</evidence>
<comment type="catalytic activity">
    <reaction evidence="1">
        <text>ATP + protein L-histidine = ADP + protein N-phospho-L-histidine.</text>
        <dbReference type="EC" id="2.7.13.3"/>
    </reaction>
</comment>
<dbReference type="PANTHER" id="PTHR45528">
    <property type="entry name" value="SENSOR HISTIDINE KINASE CPXA"/>
    <property type="match status" value="1"/>
</dbReference>
<proteinExistence type="predicted"/>
<dbReference type="InterPro" id="IPR003594">
    <property type="entry name" value="HATPase_dom"/>
</dbReference>
<keyword evidence="9 17" id="KW-0418">Kinase</keyword>
<dbReference type="InterPro" id="IPR003660">
    <property type="entry name" value="HAMP_dom"/>
</dbReference>
<dbReference type="SMART" id="SM00387">
    <property type="entry name" value="HATPase_c"/>
    <property type="match status" value="1"/>
</dbReference>
<evidence type="ECO:0000256" key="1">
    <source>
        <dbReference type="ARBA" id="ARBA00000085"/>
    </source>
</evidence>
<comment type="subcellular location">
    <subcellularLocation>
        <location evidence="2">Cell membrane</location>
        <topology evidence="2">Multi-pass membrane protein</topology>
    </subcellularLocation>
</comment>
<keyword evidence="4" id="KW-1003">Cell membrane</keyword>
<accession>A0A4Q0VA47</accession>
<dbReference type="GO" id="GO:0000155">
    <property type="term" value="F:phosphorelay sensor kinase activity"/>
    <property type="evidence" value="ECO:0007669"/>
    <property type="project" value="InterPro"/>
</dbReference>
<reference evidence="17 18" key="1">
    <citation type="submission" date="2018-06" db="EMBL/GenBank/DDBJ databases">
        <title>Genome conservation of Clostridium tetani.</title>
        <authorList>
            <person name="Bruggemann H."/>
            <person name="Popoff M.R."/>
        </authorList>
    </citation>
    <scope>NUCLEOTIDE SEQUENCE [LARGE SCALE GENOMIC DNA]</scope>
    <source>
        <strain evidence="17 18">2017.061</strain>
    </source>
</reference>